<dbReference type="AlphaFoldDB" id="A0A9W6JH65"/>
<dbReference type="PANTHER" id="PTHR32182:SF25">
    <property type="entry name" value="SLR1056 PROTEIN"/>
    <property type="match status" value="1"/>
</dbReference>
<dbReference type="InterPro" id="IPR003959">
    <property type="entry name" value="ATPase_AAA_core"/>
</dbReference>
<dbReference type="RefSeq" id="WP_271205011.1">
    <property type="nucleotide sequence ID" value="NZ_BSFK01000013.1"/>
</dbReference>
<dbReference type="GO" id="GO:0006302">
    <property type="term" value="P:double-strand break repair"/>
    <property type="evidence" value="ECO:0007669"/>
    <property type="project" value="TreeGrafter"/>
</dbReference>
<dbReference type="PANTHER" id="PTHR32182">
    <property type="entry name" value="DNA REPLICATION AND REPAIR PROTEIN RECF"/>
    <property type="match status" value="1"/>
</dbReference>
<dbReference type="Gene3D" id="3.40.50.300">
    <property type="entry name" value="P-loop containing nucleotide triphosphate hydrolases"/>
    <property type="match status" value="2"/>
</dbReference>
<dbReference type="FunFam" id="3.40.50.300:FF:002534">
    <property type="entry name" value="Putative RecF protein"/>
    <property type="match status" value="1"/>
</dbReference>
<organism evidence="2 3">
    <name type="scientific">Methylopila jiangsuensis</name>
    <dbReference type="NCBI Taxonomy" id="586230"/>
    <lineage>
        <taxon>Bacteria</taxon>
        <taxon>Pseudomonadati</taxon>
        <taxon>Pseudomonadota</taxon>
        <taxon>Alphaproteobacteria</taxon>
        <taxon>Hyphomicrobiales</taxon>
        <taxon>Methylopilaceae</taxon>
        <taxon>Methylopila</taxon>
    </lineage>
</organism>
<feature type="domain" description="ATPase AAA-type core" evidence="1">
    <location>
        <begin position="23"/>
        <end position="349"/>
    </location>
</feature>
<comment type="caution">
    <text evidence="2">The sequence shown here is derived from an EMBL/GenBank/DDBJ whole genome shotgun (WGS) entry which is preliminary data.</text>
</comment>
<evidence type="ECO:0000313" key="3">
    <source>
        <dbReference type="Proteomes" id="UP001143364"/>
    </source>
</evidence>
<dbReference type="Pfam" id="PF13304">
    <property type="entry name" value="AAA_21"/>
    <property type="match status" value="1"/>
</dbReference>
<name>A0A9W6JH65_9HYPH</name>
<dbReference type="FunFam" id="3.40.50.300:FF:002708">
    <property type="entry name" value="FeS assembly ATPase SufC"/>
    <property type="match status" value="1"/>
</dbReference>
<reference evidence="2" key="1">
    <citation type="journal article" date="2014" name="Int. J. Syst. Evol. Microbiol.">
        <title>Complete genome sequence of Corynebacterium casei LMG S-19264T (=DSM 44701T), isolated from a smear-ripened cheese.</title>
        <authorList>
            <consortium name="US DOE Joint Genome Institute (JGI-PGF)"/>
            <person name="Walter F."/>
            <person name="Albersmeier A."/>
            <person name="Kalinowski J."/>
            <person name="Ruckert C."/>
        </authorList>
    </citation>
    <scope>NUCLEOTIDE SEQUENCE</scope>
    <source>
        <strain evidence="2">VKM B-2555</strain>
    </source>
</reference>
<dbReference type="InterPro" id="IPR014555">
    <property type="entry name" value="RecF-like"/>
</dbReference>
<sequence>MITRLCVSGYRSLRDLRLTLGPLNVVSGANGAGKSSLYRALRLLAEVAQGRAVASLAAEGGLASTLWAGPELFAAAVKRGEVPVQGLSKRQKTVGLRLGFAGDDYGYAIDLGLPQPDAGSCFNADPEIKAEAMWTGDRLGRASAFALRAGPSARVRDREGAWRQALTTLAPFDSMMTHCADPDQGFELLAMRERMRAWRFYDHLRADRDAPARRPQVGVRTLALASDGADLAAAVQTIREIGDDRAFDDAVADAFPGSAVEIDIRDGYFELAMAQHGLLRPLKAAELSDGTLRYLLLAAALLTPRPPQLMVLNEPESSLHPDLLAPLGRLIARASERSQIIVVSHADALARSLRQEGAESVALRKALGETLADGQEAFSWTWPER</sequence>
<dbReference type="PIRSF" id="PIRSF029347">
    <property type="entry name" value="RecF"/>
    <property type="match status" value="1"/>
</dbReference>
<dbReference type="GO" id="GO:0016887">
    <property type="term" value="F:ATP hydrolysis activity"/>
    <property type="evidence" value="ECO:0007669"/>
    <property type="project" value="InterPro"/>
</dbReference>
<protein>
    <recommendedName>
        <fullName evidence="1">ATPase AAA-type core domain-containing protein</fullName>
    </recommendedName>
</protein>
<dbReference type="GO" id="GO:0000731">
    <property type="term" value="P:DNA synthesis involved in DNA repair"/>
    <property type="evidence" value="ECO:0007669"/>
    <property type="project" value="TreeGrafter"/>
</dbReference>
<dbReference type="CDD" id="cd00267">
    <property type="entry name" value="ABC_ATPase"/>
    <property type="match status" value="1"/>
</dbReference>
<dbReference type="GO" id="GO:0005524">
    <property type="term" value="F:ATP binding"/>
    <property type="evidence" value="ECO:0007669"/>
    <property type="project" value="InterPro"/>
</dbReference>
<evidence type="ECO:0000259" key="1">
    <source>
        <dbReference type="Pfam" id="PF13304"/>
    </source>
</evidence>
<dbReference type="SUPFAM" id="SSF52540">
    <property type="entry name" value="P-loop containing nucleoside triphosphate hydrolases"/>
    <property type="match status" value="1"/>
</dbReference>
<dbReference type="InterPro" id="IPR027417">
    <property type="entry name" value="P-loop_NTPase"/>
</dbReference>
<proteinExistence type="predicted"/>
<keyword evidence="3" id="KW-1185">Reference proteome</keyword>
<gene>
    <name evidence="2" type="ORF">GCM10008171_24010</name>
</gene>
<reference evidence="2" key="2">
    <citation type="submission" date="2023-01" db="EMBL/GenBank/DDBJ databases">
        <authorList>
            <person name="Sun Q."/>
            <person name="Evtushenko L."/>
        </authorList>
    </citation>
    <scope>NUCLEOTIDE SEQUENCE</scope>
    <source>
        <strain evidence="2">VKM B-2555</strain>
    </source>
</reference>
<evidence type="ECO:0000313" key="2">
    <source>
        <dbReference type="EMBL" id="GLK77147.1"/>
    </source>
</evidence>
<dbReference type="EMBL" id="BSFK01000013">
    <property type="protein sequence ID" value="GLK77147.1"/>
    <property type="molecule type" value="Genomic_DNA"/>
</dbReference>
<accession>A0A9W6JH65</accession>
<dbReference type="Proteomes" id="UP001143364">
    <property type="component" value="Unassembled WGS sequence"/>
</dbReference>